<dbReference type="SUPFAM" id="SSF54616">
    <property type="entry name" value="DNA-binding domain of Mlu1-box binding protein MBP1"/>
    <property type="match status" value="1"/>
</dbReference>
<dbReference type="PANTHER" id="PTHR43828:SF15">
    <property type="entry name" value="TRANSCRIPTION FACTOR MBP1"/>
    <property type="match status" value="1"/>
</dbReference>
<keyword evidence="3" id="KW-0238">DNA-binding</keyword>
<dbReference type="Pfam" id="PF04383">
    <property type="entry name" value="KilA-N"/>
    <property type="match status" value="1"/>
</dbReference>
<dbReference type="RefSeq" id="XP_043050845.1">
    <property type="nucleotide sequence ID" value="XM_043194521.1"/>
</dbReference>
<dbReference type="PANTHER" id="PTHR43828">
    <property type="entry name" value="ASPARAGINASE"/>
    <property type="match status" value="1"/>
</dbReference>
<dbReference type="InterPro" id="IPR002110">
    <property type="entry name" value="Ankyrin_rpt"/>
</dbReference>
<dbReference type="FunFam" id="3.10.260.10:FF:000004">
    <property type="entry name" value="Transcription factor MBP1"/>
    <property type="match status" value="1"/>
</dbReference>
<sequence>MSDSQIYSATYSSVPVFEFVTSEGPIMRRKLDSWINATHILKIARFPKAKRTRILEKDVQTGIHEKVQGGYGKYQGTYVPLDVGAQIARTFGVYEALQPIFEFVYIEGKSETPPPAPKHSHASASNVANRKLVSKDHKNNKVDRRTNINGKRESAGTGSTSGPTTTTTTNEHASKPNGGDEPPRKRGRPRKDTSKQSDAPSLENPPSLTHSDTIPIQQSNNKLPSISQYVTQTPTQQLFSGQQFYPPRIPNGAFLIPSYTQQYYQVSQPLGQRQSSITNTAVPLTRQNTVEDAPLVLQNNSMTLKHEDLESVESEDDQLGEEDENGAITFMNSKELFGTPRNSFERSIRFYNNPSDFSQNHSALQQFQQAASHQNSMLLPQASLQMLGSTKPVASDEYTEYYTFLLNYFLDDSKSRTNDIPQRILDPPLPLSKINILQTMDNDGNTIFHWACSMAIPQVISFLMDKFSIGSDIKNGYGETPLMFVVKFNNSFRVKNFPAILDYLFDSVFLMDDSGKTVLHHIAQIESKNKENFSKYYMECLLDRLFDVMDDDNVMERTQLISKFLNHQDANGNTAFHIVAFHMNKKCITILIKYHKYIDFSLKNLLNCTVEDYLLSHNYVLQLGKDNDDDEQIDEGVENPLPSKSEERYETTIETESAGSANIRKTVDSTNTITSSGENNGLHSSTEEFPLDSTKSFENQLHFSKIAMNLQNSTANIITEKLTELAYAVDKELAEKDEKLSNLFKIHKIFNHEKLISQREVLKIFKLDHLVNELEQEYATANPHDVVVDEHSDRLIQEEVYRLYNDLCFRFLQVLNDLEKKQNRLCTINEKAQQKKIQNAAEIRGQVLPIEVPQSTLNEDRILAAVKLTEAIIKRRGLVKQLYDKLLRAPVPQSGSETIDSTDCGENKENSAPPTSTTGVNSGSSIVDRFSPKDKLFKYCKLISLCCGMSVEEVEGSIDQIEQSLLKSR</sequence>
<evidence type="ECO:0000256" key="1">
    <source>
        <dbReference type="ARBA" id="ARBA00022737"/>
    </source>
</evidence>
<dbReference type="InterPro" id="IPR003163">
    <property type="entry name" value="Tscrpt_reg_HTH_APSES-type"/>
</dbReference>
<evidence type="ECO:0000256" key="5">
    <source>
        <dbReference type="ARBA" id="ARBA00073969"/>
    </source>
</evidence>
<dbReference type="PROSITE" id="PS51299">
    <property type="entry name" value="HTH_APSES"/>
    <property type="match status" value="1"/>
</dbReference>
<dbReference type="GO" id="GO:0003677">
    <property type="term" value="F:DNA binding"/>
    <property type="evidence" value="ECO:0007669"/>
    <property type="project" value="UniProtKB-KW"/>
</dbReference>
<dbReference type="GO" id="GO:0001228">
    <property type="term" value="F:DNA-binding transcription activator activity, RNA polymerase II-specific"/>
    <property type="evidence" value="ECO:0007669"/>
    <property type="project" value="UniProtKB-ARBA"/>
</dbReference>
<feature type="compositionally biased region" description="Polar residues" evidence="6">
    <location>
        <begin position="910"/>
        <end position="924"/>
    </location>
</feature>
<evidence type="ECO:0000259" key="7">
    <source>
        <dbReference type="PROSITE" id="PS51299"/>
    </source>
</evidence>
<keyword evidence="1" id="KW-0677">Repeat</keyword>
<evidence type="ECO:0000256" key="3">
    <source>
        <dbReference type="ARBA" id="ARBA00023125"/>
    </source>
</evidence>
<dbReference type="AlphaFoldDB" id="A0A9P8AJC2"/>
<dbReference type="GO" id="GO:0033309">
    <property type="term" value="C:SBF transcription complex"/>
    <property type="evidence" value="ECO:0007669"/>
    <property type="project" value="TreeGrafter"/>
</dbReference>
<evidence type="ECO:0000256" key="2">
    <source>
        <dbReference type="ARBA" id="ARBA00023043"/>
    </source>
</evidence>
<feature type="compositionally biased region" description="Acidic residues" evidence="6">
    <location>
        <begin position="627"/>
        <end position="637"/>
    </location>
</feature>
<dbReference type="InterPro" id="IPR036770">
    <property type="entry name" value="Ankyrin_rpt-contain_sf"/>
</dbReference>
<name>A0A9P8AJC2_9ASCO</name>
<feature type="compositionally biased region" description="Low complexity" evidence="6">
    <location>
        <begin position="155"/>
        <end position="169"/>
    </location>
</feature>
<reference evidence="8" key="1">
    <citation type="submission" date="2021-03" db="EMBL/GenBank/DDBJ databases">
        <authorList>
            <person name="Palmer J.M."/>
        </authorList>
    </citation>
    <scope>NUCLEOTIDE SEQUENCE</scope>
    <source>
        <strain evidence="8">ARV_011</strain>
    </source>
</reference>
<dbReference type="SMART" id="SM00248">
    <property type="entry name" value="ANK"/>
    <property type="match status" value="4"/>
</dbReference>
<feature type="compositionally biased region" description="Polar residues" evidence="6">
    <location>
        <begin position="196"/>
        <end position="219"/>
    </location>
</feature>
<dbReference type="Proteomes" id="UP000790833">
    <property type="component" value="Unassembled WGS sequence"/>
</dbReference>
<feature type="domain" description="HTH APSES-type" evidence="7">
    <location>
        <begin position="6"/>
        <end position="113"/>
    </location>
</feature>
<dbReference type="GO" id="GO:0030907">
    <property type="term" value="C:MBF transcription complex"/>
    <property type="evidence" value="ECO:0007669"/>
    <property type="project" value="TreeGrafter"/>
</dbReference>
<dbReference type="EMBL" id="JAHMUF010000004">
    <property type="protein sequence ID" value="KAG7195298.1"/>
    <property type="molecule type" value="Genomic_DNA"/>
</dbReference>
<feature type="region of interest" description="Disordered" evidence="6">
    <location>
        <begin position="892"/>
        <end position="924"/>
    </location>
</feature>
<keyword evidence="9" id="KW-1185">Reference proteome</keyword>
<comment type="function">
    <text evidence="4">Binds to MCB elements (Mlu I cell cycle box) found in the promoter of most DNA synthesis genes. Transcriptional activation by MBF has an important role in the transition from G1 to S phase. It may have a dual role in that it behaves as an activator of transcription at the G1-S boundary and as a repressor during other stages of the cell cycle.</text>
</comment>
<dbReference type="InterPro" id="IPR051642">
    <property type="entry name" value="SWI6-like"/>
</dbReference>
<evidence type="ECO:0000313" key="9">
    <source>
        <dbReference type="Proteomes" id="UP000790833"/>
    </source>
</evidence>
<dbReference type="SMART" id="SM01252">
    <property type="entry name" value="KilA-N"/>
    <property type="match status" value="1"/>
</dbReference>
<protein>
    <recommendedName>
        <fullName evidence="5">Transcription factor MBP1</fullName>
    </recommendedName>
</protein>
<evidence type="ECO:0000313" key="8">
    <source>
        <dbReference type="EMBL" id="KAG7195298.1"/>
    </source>
</evidence>
<accession>A0A9P8AJC2</accession>
<evidence type="ECO:0000256" key="6">
    <source>
        <dbReference type="SAM" id="MobiDB-lite"/>
    </source>
</evidence>
<dbReference type="Gene3D" id="3.10.260.10">
    <property type="entry name" value="Transcription regulator HTH, APSES-type DNA-binding domain"/>
    <property type="match status" value="1"/>
</dbReference>
<feature type="region of interest" description="Disordered" evidence="6">
    <location>
        <begin position="670"/>
        <end position="689"/>
    </location>
</feature>
<dbReference type="Gene3D" id="1.25.40.20">
    <property type="entry name" value="Ankyrin repeat-containing domain"/>
    <property type="match status" value="1"/>
</dbReference>
<feature type="compositionally biased region" description="Polar residues" evidence="6">
    <location>
        <begin position="670"/>
        <end position="684"/>
    </location>
</feature>
<feature type="compositionally biased region" description="Basic and acidic residues" evidence="6">
    <location>
        <begin position="133"/>
        <end position="154"/>
    </location>
</feature>
<gene>
    <name evidence="8" type="ORF">KQ657_003824</name>
</gene>
<dbReference type="InterPro" id="IPR036887">
    <property type="entry name" value="HTH_APSES_sf"/>
</dbReference>
<dbReference type="SUPFAM" id="SSF48403">
    <property type="entry name" value="Ankyrin repeat"/>
    <property type="match status" value="1"/>
</dbReference>
<organism evidence="8 9">
    <name type="scientific">Scheffersomyces spartinae</name>
    <dbReference type="NCBI Taxonomy" id="45513"/>
    <lineage>
        <taxon>Eukaryota</taxon>
        <taxon>Fungi</taxon>
        <taxon>Dikarya</taxon>
        <taxon>Ascomycota</taxon>
        <taxon>Saccharomycotina</taxon>
        <taxon>Pichiomycetes</taxon>
        <taxon>Debaryomycetaceae</taxon>
        <taxon>Scheffersomyces</taxon>
    </lineage>
</organism>
<dbReference type="OrthoDB" id="6718656at2759"/>
<feature type="region of interest" description="Disordered" evidence="6">
    <location>
        <begin position="110"/>
        <end position="219"/>
    </location>
</feature>
<comment type="caution">
    <text evidence="8">The sequence shown here is derived from an EMBL/GenBank/DDBJ whole genome shotgun (WGS) entry which is preliminary data.</text>
</comment>
<keyword evidence="2" id="KW-0040">ANK repeat</keyword>
<feature type="region of interest" description="Disordered" evidence="6">
    <location>
        <begin position="626"/>
        <end position="648"/>
    </location>
</feature>
<dbReference type="GeneID" id="66117198"/>
<dbReference type="InterPro" id="IPR018004">
    <property type="entry name" value="KilA/APSES_HTH"/>
</dbReference>
<proteinExistence type="predicted"/>
<evidence type="ECO:0000256" key="4">
    <source>
        <dbReference type="ARBA" id="ARBA00054211"/>
    </source>
</evidence>